<dbReference type="Gene3D" id="3.40.50.300">
    <property type="entry name" value="P-loop containing nucleotide triphosphate hydrolases"/>
    <property type="match status" value="1"/>
</dbReference>
<feature type="compositionally biased region" description="Polar residues" evidence="1">
    <location>
        <begin position="609"/>
        <end position="636"/>
    </location>
</feature>
<dbReference type="AlphaFoldDB" id="A0A820SCL2"/>
<sequence length="885" mass="98965">MGLFLDTPGLSDTRGAEQDNINMNKIVDGVESLGGLSAVIIVVNGTTGRLTLNLRNVIARLRGNLPDVVMDNVIVVLTNAKRHEANFNISSLQLHGTVYPYYMQNSAFSQDSNAWDQAALDALQFDWDASMDEMKRMIETIDTFKTKSVTAFKDMKDIRNAIKALMHEARLEVSQIQKMQDELAAFEHALKQYKTDEVTYKDYTRERVVETKELVDTKYHSTVCRKCDHVCHDKCGLNETTTHGNRIFQRCWAMSPEGQCYICPSHCLYTEHYHARKTMKVKQQKLQDVLHDIKAKYDLASRNKTDFQSRITTTHEAKKITIPATSLATSSSENTPNLNTSVLDLITRLNKSKKAMPSTSEEDDDNHDHEQIGDDDDDDDDDNENTREMPPTSARSTRHLHHHTDNDDDEIGSINDRRKRRQLSTNNNHNNTSLQQQYASLTTTELVHRYTDCKDARKSNAILTELNRRSQGKSTGPLVSSTEIGTFARYTQLYSTQDAPTLSHLYLQLQQRISNMTEPDILNISRVPSDLLLEISALYTLIAQKNQQQQQGQNFDGNFANESAFERPPDHIASSMMMKMSTQPSQTSMGYMSSPLSHHPGGAIITTSTPNTFFKPIQPTNLNNGNPQPTSPQTPLFSVPTSTPSPQQQSSLGFSGFTGYHTSSADGNISSQFQFQNPPPPFVPSTSSSSSSSSSTTTAMPISTTIRSDRSVTDSPFTFISPSSSSGPIESTFAFVTPTATATTTTNKDEYTMINLAPLPNIMTDDDLTNPTILSNVDITNLLTLYNDAKLSNKNAQLFAIYHELERRCTGANCNQLIKDYSAVYETKLNEHAHKTVSELKQTYANIQQQIRIRTNNDATRINDVPKELLIESAALLATIKQKDI</sequence>
<accession>A0A820SCL2</accession>
<dbReference type="EMBL" id="CAJOBR010000019">
    <property type="protein sequence ID" value="CAF4448291.1"/>
    <property type="molecule type" value="Genomic_DNA"/>
</dbReference>
<evidence type="ECO:0000256" key="1">
    <source>
        <dbReference type="SAM" id="MobiDB-lite"/>
    </source>
</evidence>
<feature type="compositionally biased region" description="Low complexity" evidence="1">
    <location>
        <begin position="684"/>
        <end position="706"/>
    </location>
</feature>
<feature type="compositionally biased region" description="Low complexity" evidence="1">
    <location>
        <begin position="640"/>
        <end position="651"/>
    </location>
</feature>
<dbReference type="PANTHER" id="PTHR32046:SF12">
    <property type="entry name" value="AIG1-TYPE G DOMAIN-CONTAINING PROTEIN"/>
    <property type="match status" value="1"/>
</dbReference>
<feature type="region of interest" description="Disordered" evidence="1">
    <location>
        <begin position="351"/>
        <end position="414"/>
    </location>
</feature>
<gene>
    <name evidence="2" type="ORF">QYT958_LOCUS455</name>
</gene>
<dbReference type="PANTHER" id="PTHR32046">
    <property type="entry name" value="G DOMAIN-CONTAINING PROTEIN"/>
    <property type="match status" value="1"/>
</dbReference>
<name>A0A820SCL2_9BILA</name>
<feature type="compositionally biased region" description="Acidic residues" evidence="1">
    <location>
        <begin position="373"/>
        <end position="383"/>
    </location>
</feature>
<comment type="caution">
    <text evidence="2">The sequence shown here is derived from an EMBL/GenBank/DDBJ whole genome shotgun (WGS) entry which is preliminary data.</text>
</comment>
<proteinExistence type="predicted"/>
<dbReference type="Proteomes" id="UP000663848">
    <property type="component" value="Unassembled WGS sequence"/>
</dbReference>
<protein>
    <recommendedName>
        <fullName evidence="4">G domain-containing protein</fullName>
    </recommendedName>
</protein>
<evidence type="ECO:0008006" key="4">
    <source>
        <dbReference type="Google" id="ProtNLM"/>
    </source>
</evidence>
<evidence type="ECO:0000313" key="2">
    <source>
        <dbReference type="EMBL" id="CAF4448291.1"/>
    </source>
</evidence>
<evidence type="ECO:0000313" key="3">
    <source>
        <dbReference type="Proteomes" id="UP000663848"/>
    </source>
</evidence>
<feature type="region of interest" description="Disordered" evidence="1">
    <location>
        <begin position="609"/>
        <end position="707"/>
    </location>
</feature>
<organism evidence="2 3">
    <name type="scientific">Rotaria socialis</name>
    <dbReference type="NCBI Taxonomy" id="392032"/>
    <lineage>
        <taxon>Eukaryota</taxon>
        <taxon>Metazoa</taxon>
        <taxon>Spiralia</taxon>
        <taxon>Gnathifera</taxon>
        <taxon>Rotifera</taxon>
        <taxon>Eurotatoria</taxon>
        <taxon>Bdelloidea</taxon>
        <taxon>Philodinida</taxon>
        <taxon>Philodinidae</taxon>
        <taxon>Rotaria</taxon>
    </lineage>
</organism>
<reference evidence="2" key="1">
    <citation type="submission" date="2021-02" db="EMBL/GenBank/DDBJ databases">
        <authorList>
            <person name="Nowell W R."/>
        </authorList>
    </citation>
    <scope>NUCLEOTIDE SEQUENCE</scope>
</reference>
<dbReference type="InterPro" id="IPR027417">
    <property type="entry name" value="P-loop_NTPase"/>
</dbReference>